<proteinExistence type="inferred from homology"/>
<comment type="caution">
    <text evidence="9">The sequence shown here is derived from an EMBL/GenBank/DDBJ whole genome shotgun (WGS) entry which is preliminary data.</text>
</comment>
<keyword evidence="6 8" id="KW-1133">Transmembrane helix</keyword>
<evidence type="ECO:0000256" key="2">
    <source>
        <dbReference type="ARBA" id="ARBA00007935"/>
    </source>
</evidence>
<sequence>MVGKRSGALLASVTLLVLLSGFTLAVSYGSTAVPFGQVWSTVRDGLSGRVFQPGSIDVIVWQVRVPRPIMAMIVGAGLGVVGVAVQALVRNDLADPYLLGVSSGASVGAVWVLVFGGGVVGAVSTAIGSHTLLPLAAFLGAIVALGVVWSVTGAAGGISGVMGPTRLILVGVTVGQMLSAGTSFMVLQTDDQAQTRSVLFWLMGSLGGATWSQVPITALVVTLGTVMLYGRGRQLNALAFGDESASALGISVPQVRREVFVVVSLMTGAVVAVSGAIGFVGLLVPHLCRLVVGTDHRTLLPVAALVGATLMIAVDLLCRVATRVVHQELPVNIVTAALGGPLLLVMLIVRGRRT</sequence>
<name>A0ABT4MNY7_9NOCA</name>
<dbReference type="RefSeq" id="WP_269608199.1">
    <property type="nucleotide sequence ID" value="NZ_JAPWIJ010000014.1"/>
</dbReference>
<keyword evidence="3" id="KW-0813">Transport</keyword>
<dbReference type="InterPro" id="IPR000522">
    <property type="entry name" value="ABC_transptr_permease_BtuC"/>
</dbReference>
<dbReference type="CDD" id="cd06550">
    <property type="entry name" value="TM_ABC_iron-siderophores_like"/>
    <property type="match status" value="1"/>
</dbReference>
<keyword evidence="7 8" id="KW-0472">Membrane</keyword>
<dbReference type="EMBL" id="JAPWIJ010000014">
    <property type="protein sequence ID" value="MCZ4521735.1"/>
    <property type="molecule type" value="Genomic_DNA"/>
</dbReference>
<evidence type="ECO:0000256" key="1">
    <source>
        <dbReference type="ARBA" id="ARBA00004651"/>
    </source>
</evidence>
<dbReference type="PANTHER" id="PTHR30472:SF67">
    <property type="entry name" value="PERMEASE OF ABC TRANSPORTER-RELATED"/>
    <property type="match status" value="1"/>
</dbReference>
<dbReference type="SUPFAM" id="SSF81345">
    <property type="entry name" value="ABC transporter involved in vitamin B12 uptake, BtuC"/>
    <property type="match status" value="1"/>
</dbReference>
<dbReference type="Proteomes" id="UP001081071">
    <property type="component" value="Unassembled WGS sequence"/>
</dbReference>
<organism evidence="9 10">
    <name type="scientific">Rhodococcus ruber</name>
    <dbReference type="NCBI Taxonomy" id="1830"/>
    <lineage>
        <taxon>Bacteria</taxon>
        <taxon>Bacillati</taxon>
        <taxon>Actinomycetota</taxon>
        <taxon>Actinomycetes</taxon>
        <taxon>Mycobacteriales</taxon>
        <taxon>Nocardiaceae</taxon>
        <taxon>Rhodococcus</taxon>
    </lineage>
</organism>
<feature type="transmembrane region" description="Helical" evidence="8">
    <location>
        <begin position="96"/>
        <end position="120"/>
    </location>
</feature>
<feature type="transmembrane region" description="Helical" evidence="8">
    <location>
        <begin position="132"/>
        <end position="155"/>
    </location>
</feature>
<reference evidence="9" key="1">
    <citation type="submission" date="2022-12" db="EMBL/GenBank/DDBJ databases">
        <authorList>
            <person name="Krivoruchko A.V."/>
            <person name="Elkin A."/>
        </authorList>
    </citation>
    <scope>NUCLEOTIDE SEQUENCE</scope>
    <source>
        <strain evidence="9">IEGM 1391</strain>
    </source>
</reference>
<keyword evidence="10" id="KW-1185">Reference proteome</keyword>
<accession>A0ABT4MNY7</accession>
<gene>
    <name evidence="9" type="ORF">O4220_24720</name>
</gene>
<protein>
    <submittedName>
        <fullName evidence="9">Iron ABC transporter permease</fullName>
    </submittedName>
</protein>
<feature type="transmembrane region" description="Helical" evidence="8">
    <location>
        <begin position="167"/>
        <end position="187"/>
    </location>
</feature>
<dbReference type="InterPro" id="IPR037294">
    <property type="entry name" value="ABC_BtuC-like"/>
</dbReference>
<evidence type="ECO:0000256" key="7">
    <source>
        <dbReference type="ARBA" id="ARBA00023136"/>
    </source>
</evidence>
<dbReference type="Pfam" id="PF01032">
    <property type="entry name" value="FecCD"/>
    <property type="match status" value="1"/>
</dbReference>
<evidence type="ECO:0000256" key="5">
    <source>
        <dbReference type="ARBA" id="ARBA00022692"/>
    </source>
</evidence>
<comment type="subcellular location">
    <subcellularLocation>
        <location evidence="1">Cell membrane</location>
        <topology evidence="1">Multi-pass membrane protein</topology>
    </subcellularLocation>
</comment>
<evidence type="ECO:0000256" key="3">
    <source>
        <dbReference type="ARBA" id="ARBA00022448"/>
    </source>
</evidence>
<evidence type="ECO:0000313" key="9">
    <source>
        <dbReference type="EMBL" id="MCZ4521735.1"/>
    </source>
</evidence>
<evidence type="ECO:0000256" key="8">
    <source>
        <dbReference type="SAM" id="Phobius"/>
    </source>
</evidence>
<comment type="similarity">
    <text evidence="2">Belongs to the binding-protein-dependent transport system permease family. FecCD subfamily.</text>
</comment>
<evidence type="ECO:0000313" key="10">
    <source>
        <dbReference type="Proteomes" id="UP001081071"/>
    </source>
</evidence>
<evidence type="ECO:0000256" key="6">
    <source>
        <dbReference type="ARBA" id="ARBA00022989"/>
    </source>
</evidence>
<keyword evidence="5 8" id="KW-0812">Transmembrane</keyword>
<dbReference type="PANTHER" id="PTHR30472">
    <property type="entry name" value="FERRIC ENTEROBACTIN TRANSPORT SYSTEM PERMEASE PROTEIN"/>
    <property type="match status" value="1"/>
</dbReference>
<feature type="transmembrane region" description="Helical" evidence="8">
    <location>
        <begin position="199"/>
        <end position="229"/>
    </location>
</feature>
<keyword evidence="4" id="KW-1003">Cell membrane</keyword>
<feature type="transmembrane region" description="Helical" evidence="8">
    <location>
        <begin position="259"/>
        <end position="287"/>
    </location>
</feature>
<evidence type="ECO:0000256" key="4">
    <source>
        <dbReference type="ARBA" id="ARBA00022475"/>
    </source>
</evidence>
<feature type="transmembrane region" description="Helical" evidence="8">
    <location>
        <begin position="69"/>
        <end position="89"/>
    </location>
</feature>
<feature type="transmembrane region" description="Helical" evidence="8">
    <location>
        <begin position="329"/>
        <end position="349"/>
    </location>
</feature>
<dbReference type="Gene3D" id="1.10.3470.10">
    <property type="entry name" value="ABC transporter involved in vitamin B12 uptake, BtuC"/>
    <property type="match status" value="1"/>
</dbReference>
<feature type="transmembrane region" description="Helical" evidence="8">
    <location>
        <begin position="299"/>
        <end position="317"/>
    </location>
</feature>